<dbReference type="AlphaFoldDB" id="A0A1I7XHF1"/>
<name>A0A1I7XHF1_HETBA</name>
<protein>
    <submittedName>
        <fullName evidence="2">Ovule protein</fullName>
    </submittedName>
</protein>
<evidence type="ECO:0000313" key="1">
    <source>
        <dbReference type="Proteomes" id="UP000095283"/>
    </source>
</evidence>
<organism evidence="1 2">
    <name type="scientific">Heterorhabditis bacteriophora</name>
    <name type="common">Entomopathogenic nematode worm</name>
    <dbReference type="NCBI Taxonomy" id="37862"/>
    <lineage>
        <taxon>Eukaryota</taxon>
        <taxon>Metazoa</taxon>
        <taxon>Ecdysozoa</taxon>
        <taxon>Nematoda</taxon>
        <taxon>Chromadorea</taxon>
        <taxon>Rhabditida</taxon>
        <taxon>Rhabditina</taxon>
        <taxon>Rhabditomorpha</taxon>
        <taxon>Strongyloidea</taxon>
        <taxon>Heterorhabditidae</taxon>
        <taxon>Heterorhabditis</taxon>
    </lineage>
</organism>
<keyword evidence="1" id="KW-1185">Reference proteome</keyword>
<reference evidence="2" key="1">
    <citation type="submission" date="2016-11" db="UniProtKB">
        <authorList>
            <consortium name="WormBaseParasite"/>
        </authorList>
    </citation>
    <scope>IDENTIFICATION</scope>
</reference>
<dbReference type="Proteomes" id="UP000095283">
    <property type="component" value="Unplaced"/>
</dbReference>
<sequence>MMRRLLDVHCTILCDILDNLEKWIKVMSYNNRVPKVEVLSNQQNVPQVVVQQKMPLFLIKLWNIVEDPAYQQIIQWDEVSLV</sequence>
<dbReference type="WBParaSite" id="Hba_16920">
    <property type="protein sequence ID" value="Hba_16920"/>
    <property type="gene ID" value="Hba_16920"/>
</dbReference>
<accession>A0A1I7XHF1</accession>
<proteinExistence type="predicted"/>
<evidence type="ECO:0000313" key="2">
    <source>
        <dbReference type="WBParaSite" id="Hba_16920"/>
    </source>
</evidence>